<sequence>MTTPLFIMSSGEDLKSFVKRLLTIAAEDILVAFQQKISEYEEKIDSQHRLLEKLRPDTTILPTDFPQQHAYKDKWVLTDHHWNYGLASDPPQIKEHLSSTYKKEQPVIQNNEMLLSIDQDHDPSEYLTLDLNLDDSLQKTLAIMSVMNSEESEPNLQLFSHSTHEDSNHKGDQQNDSGSTLRKQNHPQHKDFQGQHFVMCKEEDGEVLINQGQWNTERNAGLDPEDTKPQHMKEEHLRITAEEVVLKQETDASLSPPSSEVYREVQTLNPDKTTKQSVTKLPLLNPVMSEPNSDPLLLFFPQLS</sequence>
<proteinExistence type="predicted"/>
<comment type="caution">
    <text evidence="2">The sequence shown here is derived from an EMBL/GenBank/DDBJ whole genome shotgun (WGS) entry which is preliminary data.</text>
</comment>
<dbReference type="EMBL" id="RHFK02000019">
    <property type="protein sequence ID" value="TWW59007.1"/>
    <property type="molecule type" value="Genomic_DNA"/>
</dbReference>
<reference evidence="2 3" key="1">
    <citation type="submission" date="2019-04" db="EMBL/GenBank/DDBJ databases">
        <title>Chromosome genome assembly for Takifugu flavidus.</title>
        <authorList>
            <person name="Xiao S."/>
        </authorList>
    </citation>
    <scope>NUCLEOTIDE SEQUENCE [LARGE SCALE GENOMIC DNA]</scope>
    <source>
        <strain evidence="2">HTHZ2018</strain>
        <tissue evidence="2">Muscle</tissue>
    </source>
</reference>
<keyword evidence="3" id="KW-1185">Reference proteome</keyword>
<organism evidence="2 3">
    <name type="scientific">Takifugu flavidus</name>
    <name type="common">sansaifugu</name>
    <dbReference type="NCBI Taxonomy" id="433684"/>
    <lineage>
        <taxon>Eukaryota</taxon>
        <taxon>Metazoa</taxon>
        <taxon>Chordata</taxon>
        <taxon>Craniata</taxon>
        <taxon>Vertebrata</taxon>
        <taxon>Euteleostomi</taxon>
        <taxon>Actinopterygii</taxon>
        <taxon>Neopterygii</taxon>
        <taxon>Teleostei</taxon>
        <taxon>Neoteleostei</taxon>
        <taxon>Acanthomorphata</taxon>
        <taxon>Eupercaria</taxon>
        <taxon>Tetraodontiformes</taxon>
        <taxon>Tetradontoidea</taxon>
        <taxon>Tetraodontidae</taxon>
        <taxon>Takifugu</taxon>
    </lineage>
</organism>
<name>A0A5C6N014_9TELE</name>
<dbReference type="AlphaFoldDB" id="A0A5C6N014"/>
<gene>
    <name evidence="2" type="ORF">D4764_06G0005370</name>
</gene>
<feature type="compositionally biased region" description="Basic and acidic residues" evidence="1">
    <location>
        <begin position="162"/>
        <end position="173"/>
    </location>
</feature>
<protein>
    <submittedName>
        <fullName evidence="2">Uncharacterized protein</fullName>
    </submittedName>
</protein>
<feature type="region of interest" description="Disordered" evidence="1">
    <location>
        <begin position="161"/>
        <end position="190"/>
    </location>
</feature>
<evidence type="ECO:0000313" key="3">
    <source>
        <dbReference type="Proteomes" id="UP000324091"/>
    </source>
</evidence>
<dbReference type="Proteomes" id="UP000324091">
    <property type="component" value="Chromosome 6"/>
</dbReference>
<evidence type="ECO:0000256" key="1">
    <source>
        <dbReference type="SAM" id="MobiDB-lite"/>
    </source>
</evidence>
<accession>A0A5C6N014</accession>
<evidence type="ECO:0000313" key="2">
    <source>
        <dbReference type="EMBL" id="TWW59007.1"/>
    </source>
</evidence>